<accession>A0A918F043</accession>
<evidence type="ECO:0000313" key="3">
    <source>
        <dbReference type="EMBL" id="GGQ88340.1"/>
    </source>
</evidence>
<dbReference type="PROSITE" id="PS51903">
    <property type="entry name" value="CLP_R"/>
    <property type="match status" value="1"/>
</dbReference>
<reference evidence="3" key="2">
    <citation type="submission" date="2020-09" db="EMBL/GenBank/DDBJ databases">
        <authorList>
            <person name="Sun Q."/>
            <person name="Ohkuma M."/>
        </authorList>
    </citation>
    <scope>NUCLEOTIDE SEQUENCE</scope>
    <source>
        <strain evidence="3">JCM 4403</strain>
    </source>
</reference>
<dbReference type="InterPro" id="IPR004176">
    <property type="entry name" value="Clp_R_N"/>
</dbReference>
<evidence type="ECO:0000259" key="2">
    <source>
        <dbReference type="PROSITE" id="PS51903"/>
    </source>
</evidence>
<protein>
    <submittedName>
        <fullName evidence="3">Peptidase</fullName>
    </submittedName>
</protein>
<keyword evidence="4" id="KW-1185">Reference proteome</keyword>
<keyword evidence="1" id="KW-0677">Repeat</keyword>
<dbReference type="EMBL" id="BMTU01000007">
    <property type="protein sequence ID" value="GGQ88340.1"/>
    <property type="molecule type" value="Genomic_DNA"/>
</dbReference>
<name>A0A918F043_9ACTN</name>
<dbReference type="AlphaFoldDB" id="A0A918F043"/>
<sequence length="189" mass="19979">MFERFTKDARDVVRAAVAHAERADAGRVDAGHLLLALLDREGSRASFALAALGLDGRRESVREALELARRRGGLTQAETDALAGLGIHVPEIVARVEEAHGTGALSAGRRGGGRRTGHRPFGQEAKDVLTGALRAATARRDRRIGDQHLLLALTARPGVPAEVLADHGVTYESLTRVLYGDGGEARAAG</sequence>
<dbReference type="Proteomes" id="UP000656732">
    <property type="component" value="Unassembled WGS sequence"/>
</dbReference>
<comment type="caution">
    <text evidence="3">The sequence shown here is derived from an EMBL/GenBank/DDBJ whole genome shotgun (WGS) entry which is preliminary data.</text>
</comment>
<reference evidence="3" key="1">
    <citation type="journal article" date="2014" name="Int. J. Syst. Evol. Microbiol.">
        <title>Complete genome sequence of Corynebacterium casei LMG S-19264T (=DSM 44701T), isolated from a smear-ripened cheese.</title>
        <authorList>
            <consortium name="US DOE Joint Genome Institute (JGI-PGF)"/>
            <person name="Walter F."/>
            <person name="Albersmeier A."/>
            <person name="Kalinowski J."/>
            <person name="Ruckert C."/>
        </authorList>
    </citation>
    <scope>NUCLEOTIDE SEQUENCE</scope>
    <source>
        <strain evidence="3">JCM 4403</strain>
    </source>
</reference>
<dbReference type="Pfam" id="PF02861">
    <property type="entry name" value="Clp_N"/>
    <property type="match status" value="2"/>
</dbReference>
<dbReference type="InterPro" id="IPR036628">
    <property type="entry name" value="Clp_N_dom_sf"/>
</dbReference>
<evidence type="ECO:0000256" key="1">
    <source>
        <dbReference type="PROSITE-ProRule" id="PRU01251"/>
    </source>
</evidence>
<proteinExistence type="predicted"/>
<evidence type="ECO:0000313" key="4">
    <source>
        <dbReference type="Proteomes" id="UP000656732"/>
    </source>
</evidence>
<gene>
    <name evidence="3" type="ORF">GCM10010280_39280</name>
</gene>
<dbReference type="Gene3D" id="1.10.1780.10">
    <property type="entry name" value="Clp, N-terminal domain"/>
    <property type="match status" value="1"/>
</dbReference>
<feature type="domain" description="Clp R" evidence="2">
    <location>
        <begin position="2"/>
        <end position="184"/>
    </location>
</feature>
<dbReference type="RefSeq" id="WP_189559251.1">
    <property type="nucleotide sequence ID" value="NZ_BMTU01000007.1"/>
</dbReference>
<dbReference type="SUPFAM" id="SSF81923">
    <property type="entry name" value="Double Clp-N motif"/>
    <property type="match status" value="2"/>
</dbReference>
<organism evidence="3 4">
    <name type="scientific">Streptomyces pilosus</name>
    <dbReference type="NCBI Taxonomy" id="28893"/>
    <lineage>
        <taxon>Bacteria</taxon>
        <taxon>Bacillati</taxon>
        <taxon>Actinomycetota</taxon>
        <taxon>Actinomycetes</taxon>
        <taxon>Kitasatosporales</taxon>
        <taxon>Streptomycetaceae</taxon>
        <taxon>Streptomyces</taxon>
    </lineage>
</organism>